<comment type="caution">
    <text evidence="1">The sequence shown here is derived from an EMBL/GenBank/DDBJ whole genome shotgun (WGS) entry which is preliminary data.</text>
</comment>
<evidence type="ECO:0000313" key="2">
    <source>
        <dbReference type="Proteomes" id="UP000299102"/>
    </source>
</evidence>
<keyword evidence="2" id="KW-1185">Reference proteome</keyword>
<dbReference type="EMBL" id="BGZK01000791">
    <property type="protein sequence ID" value="GBP60589.1"/>
    <property type="molecule type" value="Genomic_DNA"/>
</dbReference>
<accession>A0A4C1XE37</accession>
<dbReference type="AlphaFoldDB" id="A0A4C1XE37"/>
<gene>
    <name evidence="1" type="ORF">EVAR_50953_1</name>
</gene>
<organism evidence="1 2">
    <name type="scientific">Eumeta variegata</name>
    <name type="common">Bagworm moth</name>
    <name type="synonym">Eumeta japonica</name>
    <dbReference type="NCBI Taxonomy" id="151549"/>
    <lineage>
        <taxon>Eukaryota</taxon>
        <taxon>Metazoa</taxon>
        <taxon>Ecdysozoa</taxon>
        <taxon>Arthropoda</taxon>
        <taxon>Hexapoda</taxon>
        <taxon>Insecta</taxon>
        <taxon>Pterygota</taxon>
        <taxon>Neoptera</taxon>
        <taxon>Endopterygota</taxon>
        <taxon>Lepidoptera</taxon>
        <taxon>Glossata</taxon>
        <taxon>Ditrysia</taxon>
        <taxon>Tineoidea</taxon>
        <taxon>Psychidae</taxon>
        <taxon>Oiketicinae</taxon>
        <taxon>Eumeta</taxon>
    </lineage>
</organism>
<proteinExistence type="predicted"/>
<name>A0A4C1XE37_EUMVA</name>
<sequence>METPSTYHGTEWVHPPLLFRREDVMSLDFARGPARVAVELILSCFISSGMPSEDRRSPPPMYTRISKTLTSALLVSWEEMGYLMEKPPELSLSLTGRNSLS</sequence>
<evidence type="ECO:0000313" key="1">
    <source>
        <dbReference type="EMBL" id="GBP60589.1"/>
    </source>
</evidence>
<reference evidence="1 2" key="1">
    <citation type="journal article" date="2019" name="Commun. Biol.">
        <title>The bagworm genome reveals a unique fibroin gene that provides high tensile strength.</title>
        <authorList>
            <person name="Kono N."/>
            <person name="Nakamura H."/>
            <person name="Ohtoshi R."/>
            <person name="Tomita M."/>
            <person name="Numata K."/>
            <person name="Arakawa K."/>
        </authorList>
    </citation>
    <scope>NUCLEOTIDE SEQUENCE [LARGE SCALE GENOMIC DNA]</scope>
</reference>
<dbReference type="Proteomes" id="UP000299102">
    <property type="component" value="Unassembled WGS sequence"/>
</dbReference>
<protein>
    <submittedName>
        <fullName evidence="1">Uncharacterized protein</fullName>
    </submittedName>
</protein>